<keyword evidence="5" id="KW-0418">Kinase</keyword>
<reference evidence="5 6" key="1">
    <citation type="journal article" date="2015" name="Nature">
        <title>rRNA introns, odd ribosomes, and small enigmatic genomes across a large radiation of phyla.</title>
        <authorList>
            <person name="Brown C.T."/>
            <person name="Hug L.A."/>
            <person name="Thomas B.C."/>
            <person name="Sharon I."/>
            <person name="Castelle C.J."/>
            <person name="Singh A."/>
            <person name="Wilkins M.J."/>
            <person name="Williams K.H."/>
            <person name="Banfield J.F."/>
        </authorList>
    </citation>
    <scope>NUCLEOTIDE SEQUENCE [LARGE SCALE GENOMIC DNA]</scope>
</reference>
<gene>
    <name evidence="5" type="ORF">UX10_C0001G0013</name>
</gene>
<evidence type="ECO:0000256" key="3">
    <source>
        <dbReference type="ARBA" id="ARBA00022840"/>
    </source>
</evidence>
<dbReference type="InterPro" id="IPR036637">
    <property type="entry name" value="Phosphohistidine_dom_sf"/>
</dbReference>
<dbReference type="SUPFAM" id="SSF52009">
    <property type="entry name" value="Phosphohistidine domain"/>
    <property type="match status" value="1"/>
</dbReference>
<dbReference type="InterPro" id="IPR006319">
    <property type="entry name" value="PEP_synth"/>
</dbReference>
<dbReference type="EMBL" id="LCKX01000001">
    <property type="protein sequence ID" value="KKU08254.1"/>
    <property type="molecule type" value="Genomic_DNA"/>
</dbReference>
<keyword evidence="3" id="KW-0067">ATP-binding</keyword>
<evidence type="ECO:0000256" key="2">
    <source>
        <dbReference type="ARBA" id="ARBA00022741"/>
    </source>
</evidence>
<dbReference type="GO" id="GO:0008986">
    <property type="term" value="F:pyruvate, water dikinase activity"/>
    <property type="evidence" value="ECO:0007669"/>
    <property type="project" value="InterPro"/>
</dbReference>
<keyword evidence="2" id="KW-0547">Nucleotide-binding</keyword>
<dbReference type="GO" id="GO:0005524">
    <property type="term" value="F:ATP binding"/>
    <property type="evidence" value="ECO:0007669"/>
    <property type="project" value="UniProtKB-KW"/>
</dbReference>
<evidence type="ECO:0000259" key="4">
    <source>
        <dbReference type="Pfam" id="PF00391"/>
    </source>
</evidence>
<dbReference type="Proteomes" id="UP000033999">
    <property type="component" value="Unassembled WGS sequence"/>
</dbReference>
<evidence type="ECO:0000256" key="1">
    <source>
        <dbReference type="ARBA" id="ARBA00007837"/>
    </source>
</evidence>
<dbReference type="InterPro" id="IPR008279">
    <property type="entry name" value="PEP-util_enz_mobile_dom"/>
</dbReference>
<dbReference type="AlphaFoldDB" id="A0A0G1MJ91"/>
<comment type="caution">
    <text evidence="5">The sequence shown here is derived from an EMBL/GenBank/DDBJ whole genome shotgun (WGS) entry which is preliminary data.</text>
</comment>
<dbReference type="Pfam" id="PF00391">
    <property type="entry name" value="PEP-utilizers"/>
    <property type="match status" value="1"/>
</dbReference>
<dbReference type="PANTHER" id="PTHR43030">
    <property type="entry name" value="PHOSPHOENOLPYRUVATE SYNTHASE"/>
    <property type="match status" value="1"/>
</dbReference>
<accession>A0A0G1MJ91</accession>
<comment type="similarity">
    <text evidence="1">Belongs to the PEP-utilizing enzyme family.</text>
</comment>
<proteinExistence type="inferred from homology"/>
<organism evidence="5 6">
    <name type="scientific">Candidatus Magasanikbacteria bacterium GW2011_GWA2_45_39</name>
    <dbReference type="NCBI Taxonomy" id="1619041"/>
    <lineage>
        <taxon>Bacteria</taxon>
        <taxon>Candidatus Magasanikiibacteriota</taxon>
    </lineage>
</organism>
<dbReference type="PANTHER" id="PTHR43030:SF1">
    <property type="entry name" value="PHOSPHOENOLPYRUVATE SYNTHASE"/>
    <property type="match status" value="1"/>
</dbReference>
<protein>
    <submittedName>
        <fullName evidence="5">Phosphoenolpyruvate synthase/pyruvate phosphate dikinase</fullName>
    </submittedName>
</protein>
<sequence length="505" mass="58952">MPIKKLLAQIKDKQWDQQSGSSTLFFMEHIFGAYIDSDLISSPDLSPLLAYVRGGMFYHFIDDRKLSAIGKMLYHNFLKNKNSFDALIHKHRIATKKLEKIRLRFNAVEYESLSSAQLSILFEKYLKLSHAWWFYSLLLEDKGRMIQEEIVPQFAKRHRMSISEAQEAISVLSHPKELFIYNRERLCFLELCRWVFAHNAINWSREQLEHSREFNKKMQAYMDHFFWFESNFYKYKPVTFEMVYHKIREVLESETIQGITDEINSIWKGVKAIQKSKSTLLKKISLTRIDRNDIYFARRVIEWMEYRKISTMHDVYFITYFMEKCGERLGLSFEEVGFLRKVELLKLLRNKSKPDRIILKKRRAGVILVFNKHQPLQTYHDAQGKKLFAALQHKFDTSRFVVGVVASGVESPTISGRVGVVLDPARDAFRDNDILVTSMTRVEFVPLMKKAKAIVTDEGGIACHAAIVCRELGIPCIIGTKNATKKLKNGDKVTLDLRTGNIYRS</sequence>
<feature type="domain" description="PEP-utilising enzyme mobile" evidence="4">
    <location>
        <begin position="430"/>
        <end position="500"/>
    </location>
</feature>
<dbReference type="Gene3D" id="3.50.30.10">
    <property type="entry name" value="Phosphohistidine domain"/>
    <property type="match status" value="1"/>
</dbReference>
<keyword evidence="5" id="KW-0808">Transferase</keyword>
<evidence type="ECO:0000313" key="5">
    <source>
        <dbReference type="EMBL" id="KKU08254.1"/>
    </source>
</evidence>
<name>A0A0G1MJ91_9BACT</name>
<keyword evidence="5" id="KW-0670">Pyruvate</keyword>
<evidence type="ECO:0000313" key="6">
    <source>
        <dbReference type="Proteomes" id="UP000033999"/>
    </source>
</evidence>